<name>A0AAE4FQ56_9CYAN</name>
<dbReference type="EMBL" id="JAVMIP010000003">
    <property type="protein sequence ID" value="MDS3860116.1"/>
    <property type="molecule type" value="Genomic_DNA"/>
</dbReference>
<accession>A0AAE4FQ56</accession>
<dbReference type="PANTHER" id="PTHR35550">
    <property type="match status" value="1"/>
</dbReference>
<dbReference type="AlphaFoldDB" id="A0AAE4FQ56"/>
<dbReference type="InterPro" id="IPR021467">
    <property type="entry name" value="DUF3119"/>
</dbReference>
<evidence type="ECO:0000313" key="1">
    <source>
        <dbReference type="EMBL" id="MDS3860116.1"/>
    </source>
</evidence>
<protein>
    <submittedName>
        <fullName evidence="1">DUF3119 family protein</fullName>
    </submittedName>
</protein>
<organism evidence="1 2">
    <name type="scientific">Pseudocalidococcus azoricus BACA0444</name>
    <dbReference type="NCBI Taxonomy" id="2918990"/>
    <lineage>
        <taxon>Bacteria</taxon>
        <taxon>Bacillati</taxon>
        <taxon>Cyanobacteriota</taxon>
        <taxon>Cyanophyceae</taxon>
        <taxon>Acaryochloridales</taxon>
        <taxon>Thermosynechococcaceae</taxon>
        <taxon>Pseudocalidococcus</taxon>
        <taxon>Pseudocalidococcus azoricus</taxon>
    </lineage>
</organism>
<dbReference type="Pfam" id="PF11317">
    <property type="entry name" value="DUF3119"/>
    <property type="match status" value="1"/>
</dbReference>
<proteinExistence type="predicted"/>
<dbReference type="Proteomes" id="UP001268256">
    <property type="component" value="Unassembled WGS sequence"/>
</dbReference>
<gene>
    <name evidence="1" type="ORF">RIF25_04785</name>
</gene>
<evidence type="ECO:0000313" key="2">
    <source>
        <dbReference type="Proteomes" id="UP001268256"/>
    </source>
</evidence>
<sequence>MTSQAPPSLGTITLRPSYRLPFGLATLALPLFTVNPWLPLPFEAFALFLAIQAATLRLQFTDQGLDVYRGEKQIRPFPYQDWLHWEIYWSDLQILFYFREVNSIHFLPILFDPKQLQACLEARCPRITSATAVSGHDE</sequence>
<comment type="caution">
    <text evidence="1">The sequence shown here is derived from an EMBL/GenBank/DDBJ whole genome shotgun (WGS) entry which is preliminary data.</text>
</comment>
<keyword evidence="2" id="KW-1185">Reference proteome</keyword>
<reference evidence="2" key="1">
    <citation type="submission" date="2023-07" db="EMBL/GenBank/DDBJ databases">
        <authorList>
            <person name="Luz R."/>
            <person name="Cordeiro R."/>
            <person name="Fonseca A."/>
            <person name="Goncalves V."/>
        </authorList>
    </citation>
    <scope>NUCLEOTIDE SEQUENCE [LARGE SCALE GENOMIC DNA]</scope>
    <source>
        <strain evidence="2">BACA0444</strain>
    </source>
</reference>
<dbReference type="RefSeq" id="WP_322877404.1">
    <property type="nucleotide sequence ID" value="NZ_JAVMIP010000003.1"/>
</dbReference>
<dbReference type="PANTHER" id="PTHR35550:SF2">
    <property type="entry name" value="OS05G0401200 PROTEIN"/>
    <property type="match status" value="1"/>
</dbReference>